<feature type="transmembrane region" description="Helical" evidence="7">
    <location>
        <begin position="111"/>
        <end position="134"/>
    </location>
</feature>
<accession>A0A8H4J407</accession>
<evidence type="ECO:0000256" key="7">
    <source>
        <dbReference type="SAM" id="Phobius"/>
    </source>
</evidence>
<feature type="transmembrane region" description="Helical" evidence="7">
    <location>
        <begin position="275"/>
        <end position="294"/>
    </location>
</feature>
<dbReference type="Pfam" id="PF00324">
    <property type="entry name" value="AA_permease"/>
    <property type="match status" value="1"/>
</dbReference>
<gene>
    <name evidence="9" type="ORF">GTA08_BOTSDO11760</name>
</gene>
<feature type="compositionally biased region" description="Acidic residues" evidence="6">
    <location>
        <begin position="606"/>
        <end position="617"/>
    </location>
</feature>
<dbReference type="PANTHER" id="PTHR43495">
    <property type="entry name" value="GABA PERMEASE"/>
    <property type="match status" value="1"/>
</dbReference>
<name>A0A8H4J407_9PEZI</name>
<keyword evidence="4 7" id="KW-1133">Transmembrane helix</keyword>
<dbReference type="PANTHER" id="PTHR43495:SF5">
    <property type="entry name" value="GAMMA-AMINOBUTYRIC ACID PERMEASE"/>
    <property type="match status" value="1"/>
</dbReference>
<comment type="caution">
    <text evidence="9">The sequence shown here is derived from an EMBL/GenBank/DDBJ whole genome shotgun (WGS) entry which is preliminary data.</text>
</comment>
<feature type="compositionally biased region" description="Basic and acidic residues" evidence="6">
    <location>
        <begin position="618"/>
        <end position="651"/>
    </location>
</feature>
<organism evidence="9 10">
    <name type="scientific">Botryosphaeria dothidea</name>
    <dbReference type="NCBI Taxonomy" id="55169"/>
    <lineage>
        <taxon>Eukaryota</taxon>
        <taxon>Fungi</taxon>
        <taxon>Dikarya</taxon>
        <taxon>Ascomycota</taxon>
        <taxon>Pezizomycotina</taxon>
        <taxon>Dothideomycetes</taxon>
        <taxon>Dothideomycetes incertae sedis</taxon>
        <taxon>Botryosphaeriales</taxon>
        <taxon>Botryosphaeriaceae</taxon>
        <taxon>Botryosphaeria</taxon>
    </lineage>
</organism>
<evidence type="ECO:0000256" key="4">
    <source>
        <dbReference type="ARBA" id="ARBA00022989"/>
    </source>
</evidence>
<evidence type="ECO:0000256" key="6">
    <source>
        <dbReference type="SAM" id="MobiDB-lite"/>
    </source>
</evidence>
<feature type="transmembrane region" description="Helical" evidence="7">
    <location>
        <begin position="141"/>
        <end position="165"/>
    </location>
</feature>
<feature type="transmembrane region" description="Helical" evidence="7">
    <location>
        <begin position="453"/>
        <end position="476"/>
    </location>
</feature>
<feature type="transmembrane region" description="Helical" evidence="7">
    <location>
        <begin position="513"/>
        <end position="534"/>
    </location>
</feature>
<feature type="transmembrane region" description="Helical" evidence="7">
    <location>
        <begin position="416"/>
        <end position="441"/>
    </location>
</feature>
<dbReference type="PIRSF" id="PIRSF006060">
    <property type="entry name" value="AA_transporter"/>
    <property type="match status" value="1"/>
</dbReference>
<dbReference type="InterPro" id="IPR004841">
    <property type="entry name" value="AA-permease/SLC12A_dom"/>
</dbReference>
<keyword evidence="2" id="KW-0813">Transport</keyword>
<reference evidence="9" key="1">
    <citation type="submission" date="2020-04" db="EMBL/GenBank/DDBJ databases">
        <title>Genome Assembly and Annotation of Botryosphaeria dothidea sdau 11-99, a Latent Pathogen of Apple Fruit Ring Rot in China.</title>
        <authorList>
            <person name="Yu C."/>
            <person name="Diao Y."/>
            <person name="Lu Q."/>
            <person name="Zhao J."/>
            <person name="Cui S."/>
            <person name="Peng C."/>
            <person name="He B."/>
            <person name="Liu H."/>
        </authorList>
    </citation>
    <scope>NUCLEOTIDE SEQUENCE [LARGE SCALE GENOMIC DNA]</scope>
    <source>
        <strain evidence="9">Sdau11-99</strain>
    </source>
</reference>
<evidence type="ECO:0000256" key="5">
    <source>
        <dbReference type="ARBA" id="ARBA00023136"/>
    </source>
</evidence>
<evidence type="ECO:0000313" key="9">
    <source>
        <dbReference type="EMBL" id="KAF4312786.1"/>
    </source>
</evidence>
<evidence type="ECO:0000256" key="1">
    <source>
        <dbReference type="ARBA" id="ARBA00004141"/>
    </source>
</evidence>
<dbReference type="GO" id="GO:0016020">
    <property type="term" value="C:membrane"/>
    <property type="evidence" value="ECO:0007669"/>
    <property type="project" value="UniProtKB-SubCell"/>
</dbReference>
<keyword evidence="5 7" id="KW-0472">Membrane</keyword>
<feature type="transmembrane region" description="Helical" evidence="7">
    <location>
        <begin position="59"/>
        <end position="86"/>
    </location>
</feature>
<feature type="transmembrane region" description="Helical" evidence="7">
    <location>
        <begin position="28"/>
        <end position="47"/>
    </location>
</feature>
<feature type="domain" description="Amino acid permease/ SLC12A" evidence="8">
    <location>
        <begin position="30"/>
        <end position="561"/>
    </location>
</feature>
<evidence type="ECO:0000313" key="10">
    <source>
        <dbReference type="Proteomes" id="UP000572817"/>
    </source>
</evidence>
<dbReference type="Gene3D" id="1.20.1740.10">
    <property type="entry name" value="Amino acid/polyamine transporter I"/>
    <property type="match status" value="1"/>
</dbReference>
<evidence type="ECO:0000256" key="3">
    <source>
        <dbReference type="ARBA" id="ARBA00022692"/>
    </source>
</evidence>
<dbReference type="OrthoDB" id="3900342at2759"/>
<dbReference type="GO" id="GO:0055085">
    <property type="term" value="P:transmembrane transport"/>
    <property type="evidence" value="ECO:0007669"/>
    <property type="project" value="InterPro"/>
</dbReference>
<protein>
    <submittedName>
        <fullName evidence="9">Amino acid transporter protein</fullName>
    </submittedName>
</protein>
<comment type="subcellular location">
    <subcellularLocation>
        <location evidence="1">Membrane</location>
        <topology evidence="1">Multi-pass membrane protein</topology>
    </subcellularLocation>
</comment>
<dbReference type="AlphaFoldDB" id="A0A8H4J407"/>
<evidence type="ECO:0000256" key="2">
    <source>
        <dbReference type="ARBA" id="ARBA00022448"/>
    </source>
</evidence>
<evidence type="ECO:0000259" key="8">
    <source>
        <dbReference type="Pfam" id="PF00324"/>
    </source>
</evidence>
<feature type="region of interest" description="Disordered" evidence="6">
    <location>
        <begin position="604"/>
        <end position="651"/>
    </location>
</feature>
<sequence length="651" mass="72807">MPDVLTANDGHPVGRAPRQPLRRELNKWQIFMIVISTIIGVGFFTNSGEILSFAGPGTLLLAFGLLGAMACMVMEGISEMVVIWPIPNPMVEFVRHFVDRDLANVVCFAYWYTYAISFAAVITTAGDVVVSYWGDGTLAKVLVFILFPAVVFLVNFNSVSIFGWIEFVGGILKLIVIFFVFVTMIVINLGGLYITIDQAVPRLIIRMTGANNKPIHSKFIKDGFQYNEEVVNNRPTAIVLAIGNAVYPYIGIEAVTITAFEARNPRELKFPAKNIAYIVTLIYLFSVLGFALNVEWSCDKLTPYYQQAFTSKHGWPYSCHPGGDLSRRTLPNNVSTDTSGSTYSNNFTLPTIAVDQTQTSTKVPFSSIINVCLLYSALSTANSALFTASRALYGLGQSVQVDARRWRRPTRALAKLGETTTFGVPAWAIAASMAFAWVPLLSLDGGAQDTQQVLISIGSTSCVLVWASQSLAFVRYHRWLWRHRRRLVGPTYARYDRWERTDLSSWLGAWQPALAWASLVCCALVVLVFASAGLWNGQGNMRLKALNIYLGPFVLLVLFLLLKLLSWKRGWSERWVVLGDWEQLKNTLDTLNDMVLPDRARVRDDSDTDCEQADGNEFEMRIRREPEREPPKLELRHLDSERDESSGGKKT</sequence>
<dbReference type="Proteomes" id="UP000572817">
    <property type="component" value="Unassembled WGS sequence"/>
</dbReference>
<feature type="transmembrane region" description="Helical" evidence="7">
    <location>
        <begin position="171"/>
        <end position="196"/>
    </location>
</feature>
<dbReference type="EMBL" id="WWBZ02000002">
    <property type="protein sequence ID" value="KAF4312786.1"/>
    <property type="molecule type" value="Genomic_DNA"/>
</dbReference>
<keyword evidence="10" id="KW-1185">Reference proteome</keyword>
<keyword evidence="3 7" id="KW-0812">Transmembrane</keyword>
<feature type="transmembrane region" description="Helical" evidence="7">
    <location>
        <begin position="546"/>
        <end position="565"/>
    </location>
</feature>
<proteinExistence type="predicted"/>